<comment type="caution">
    <text evidence="1">The sequence shown here is derived from an EMBL/GenBank/DDBJ whole genome shotgun (WGS) entry which is preliminary data.</text>
</comment>
<accession>A0A7C8HYS2</accession>
<organism evidence="1 2">
    <name type="scientific">Massariosphaeria phaeospora</name>
    <dbReference type="NCBI Taxonomy" id="100035"/>
    <lineage>
        <taxon>Eukaryota</taxon>
        <taxon>Fungi</taxon>
        <taxon>Dikarya</taxon>
        <taxon>Ascomycota</taxon>
        <taxon>Pezizomycotina</taxon>
        <taxon>Dothideomycetes</taxon>
        <taxon>Pleosporomycetidae</taxon>
        <taxon>Pleosporales</taxon>
        <taxon>Pleosporales incertae sedis</taxon>
        <taxon>Massariosphaeria</taxon>
    </lineage>
</organism>
<dbReference type="EMBL" id="JAADJZ010000034">
    <property type="protein sequence ID" value="KAF2865308.1"/>
    <property type="molecule type" value="Genomic_DNA"/>
</dbReference>
<dbReference type="Proteomes" id="UP000481861">
    <property type="component" value="Unassembled WGS sequence"/>
</dbReference>
<name>A0A7C8HYS2_9PLEO</name>
<gene>
    <name evidence="1" type="ORF">BDV95DRAFT_612704</name>
</gene>
<keyword evidence="2" id="KW-1185">Reference proteome</keyword>
<reference evidence="1 2" key="1">
    <citation type="submission" date="2020-01" db="EMBL/GenBank/DDBJ databases">
        <authorList>
            <consortium name="DOE Joint Genome Institute"/>
            <person name="Haridas S."/>
            <person name="Albert R."/>
            <person name="Binder M."/>
            <person name="Bloem J."/>
            <person name="Labutti K."/>
            <person name="Salamov A."/>
            <person name="Andreopoulos B."/>
            <person name="Baker S.E."/>
            <person name="Barry K."/>
            <person name="Bills G."/>
            <person name="Bluhm B.H."/>
            <person name="Cannon C."/>
            <person name="Castanera R."/>
            <person name="Culley D.E."/>
            <person name="Daum C."/>
            <person name="Ezra D."/>
            <person name="Gonzalez J.B."/>
            <person name="Henrissat B."/>
            <person name="Kuo A."/>
            <person name="Liang C."/>
            <person name="Lipzen A."/>
            <person name="Lutzoni F."/>
            <person name="Magnuson J."/>
            <person name="Mondo S."/>
            <person name="Nolan M."/>
            <person name="Ohm R."/>
            <person name="Pangilinan J."/>
            <person name="Park H.-J.H."/>
            <person name="Ramirez L."/>
            <person name="Alfaro M."/>
            <person name="Sun H."/>
            <person name="Tritt A."/>
            <person name="Yoshinaga Y."/>
            <person name="Zwiers L.-H.L."/>
            <person name="Turgeon B.G."/>
            <person name="Goodwin S.B."/>
            <person name="Spatafora J.W."/>
            <person name="Crous P.W."/>
            <person name="Grigoriev I.V."/>
        </authorList>
    </citation>
    <scope>NUCLEOTIDE SEQUENCE [LARGE SCALE GENOMIC DNA]</scope>
    <source>
        <strain evidence="1 2">CBS 611.86</strain>
    </source>
</reference>
<protein>
    <submittedName>
        <fullName evidence="1">Uncharacterized protein</fullName>
    </submittedName>
</protein>
<evidence type="ECO:0000313" key="1">
    <source>
        <dbReference type="EMBL" id="KAF2865308.1"/>
    </source>
</evidence>
<proteinExistence type="predicted"/>
<dbReference type="AlphaFoldDB" id="A0A7C8HYS2"/>
<evidence type="ECO:0000313" key="2">
    <source>
        <dbReference type="Proteomes" id="UP000481861"/>
    </source>
</evidence>
<sequence length="172" mass="19122">MTFENFLQTYSIDGMAHLNVPLPDSSIMKFEIMRERNAAVTAAVRNRSQGRRISTYYVSHITLDLALGQPTRSQVLLHLDDYLPVVHAATHGTFLTKLAAESSARELLEDWKAGVLGSRIQFNSQGDDTLVGALLERTSTGFRKSKILHVHHDDEMAMMADGSTLMMDSGLE</sequence>